<accession>A0A8U7LZE4</accession>
<evidence type="ECO:0000256" key="1">
    <source>
        <dbReference type="SAM" id="MobiDB-lite"/>
    </source>
</evidence>
<dbReference type="AlphaFoldDB" id="A0A8U7LZE4"/>
<evidence type="ECO:0000313" key="3">
    <source>
        <dbReference type="Proteomes" id="UP000694553"/>
    </source>
</evidence>
<sequence>MVPAPPRTWAPHPHAALSVPPDTDVLCGTEPPGPRHGLAPARLRLEPALRCTKPTACVPCLEARVRLALPPAASTATEPRRSVLPGTPGTEDSGDGGQRPPATGATSSQPNITGLLLLSGHAYASSRCVAVEVWVGIQLGTAGVAGCH</sequence>
<reference evidence="2" key="3">
    <citation type="submission" date="2025-09" db="UniProtKB">
        <authorList>
            <consortium name="Ensembl"/>
        </authorList>
    </citation>
    <scope>IDENTIFICATION</scope>
</reference>
<dbReference type="Proteomes" id="UP000694553">
    <property type="component" value="Unassembled WGS sequence"/>
</dbReference>
<reference evidence="3" key="1">
    <citation type="submission" date="2019-10" db="EMBL/GenBank/DDBJ databases">
        <title>Corvus moneduloides (New Caledonian crow) genome, bCorMon1, primary haplotype.</title>
        <authorList>
            <person name="Rutz C."/>
            <person name="Fungtammasan C."/>
            <person name="Mountcastle J."/>
            <person name="Formenti G."/>
            <person name="Chow W."/>
            <person name="Howe K."/>
            <person name="Steele M.P."/>
            <person name="Fernandes J."/>
            <person name="Gilbert M.T.P."/>
            <person name="Fedrigo O."/>
            <person name="Jarvis E.D."/>
            <person name="Gemmell N."/>
        </authorList>
    </citation>
    <scope>NUCLEOTIDE SEQUENCE [LARGE SCALE GENOMIC DNA]</scope>
</reference>
<organism evidence="2 3">
    <name type="scientific">Corvus moneduloides</name>
    <name type="common">New Caledonian crow</name>
    <dbReference type="NCBI Taxonomy" id="1196302"/>
    <lineage>
        <taxon>Eukaryota</taxon>
        <taxon>Metazoa</taxon>
        <taxon>Chordata</taxon>
        <taxon>Craniata</taxon>
        <taxon>Vertebrata</taxon>
        <taxon>Euteleostomi</taxon>
        <taxon>Archelosauria</taxon>
        <taxon>Archosauria</taxon>
        <taxon>Dinosauria</taxon>
        <taxon>Saurischia</taxon>
        <taxon>Theropoda</taxon>
        <taxon>Coelurosauria</taxon>
        <taxon>Aves</taxon>
        <taxon>Neognathae</taxon>
        <taxon>Neoaves</taxon>
        <taxon>Telluraves</taxon>
        <taxon>Australaves</taxon>
        <taxon>Passeriformes</taxon>
        <taxon>Corvoidea</taxon>
        <taxon>Corvidae</taxon>
        <taxon>Corvus</taxon>
    </lineage>
</organism>
<evidence type="ECO:0000313" key="2">
    <source>
        <dbReference type="Ensembl" id="ENSCMUP00000032938.1"/>
    </source>
</evidence>
<reference evidence="2" key="2">
    <citation type="submission" date="2025-08" db="UniProtKB">
        <authorList>
            <consortium name="Ensembl"/>
        </authorList>
    </citation>
    <scope>IDENTIFICATION</scope>
</reference>
<keyword evidence="3" id="KW-1185">Reference proteome</keyword>
<feature type="region of interest" description="Disordered" evidence="1">
    <location>
        <begin position="1"/>
        <end position="38"/>
    </location>
</feature>
<dbReference type="Ensembl" id="ENSCMUT00000031022.1">
    <property type="protein sequence ID" value="ENSCMUP00000032938.1"/>
    <property type="gene ID" value="ENSCMUG00000016849.1"/>
</dbReference>
<name>A0A8U7LZE4_CORMO</name>
<feature type="region of interest" description="Disordered" evidence="1">
    <location>
        <begin position="69"/>
        <end position="109"/>
    </location>
</feature>
<protein>
    <submittedName>
        <fullName evidence="2">Uncharacterized protein</fullName>
    </submittedName>
</protein>
<proteinExistence type="predicted"/>